<keyword evidence="2" id="KW-1185">Reference proteome</keyword>
<sequence>MGRGETRRRFDPEFRAGAVRIVRETGKPIAQVAKDLAAGPCPTTGHCPAADILGMLITGFEDYPLVDGSHLLDDPVFWALHALQIGVIGLTDIEEAFGVDIGDAAEIENGVFDHDHWPVFTVPLRGTGNIHIIYRNLDGDMGLDYVLTHPDWPHDLHLAAVDGGFIGPGLSWPELTTIASHPPTPGAGILLDAARRLLILLPALGDADLPDTAVPTVAAALSALTNSPDPDHIAEILLHSAKAYWQPATWQQLNNGAIICDESHSPRCLGAPGAFTPAQAIAVTHTLTGT</sequence>
<organism evidence="1 2">
    <name type="scientific">Nonomuraea glycinis</name>
    <dbReference type="NCBI Taxonomy" id="2047744"/>
    <lineage>
        <taxon>Bacteria</taxon>
        <taxon>Bacillati</taxon>
        <taxon>Actinomycetota</taxon>
        <taxon>Actinomycetes</taxon>
        <taxon>Streptosporangiales</taxon>
        <taxon>Streptosporangiaceae</taxon>
        <taxon>Nonomuraea</taxon>
    </lineage>
</organism>
<accession>A0A918A7T0</accession>
<reference evidence="1" key="1">
    <citation type="journal article" date="2014" name="Int. J. Syst. Evol. Microbiol.">
        <title>Complete genome sequence of Corynebacterium casei LMG S-19264T (=DSM 44701T), isolated from a smear-ripened cheese.</title>
        <authorList>
            <consortium name="US DOE Joint Genome Institute (JGI-PGF)"/>
            <person name="Walter F."/>
            <person name="Albersmeier A."/>
            <person name="Kalinowski J."/>
            <person name="Ruckert C."/>
        </authorList>
    </citation>
    <scope>NUCLEOTIDE SEQUENCE</scope>
    <source>
        <strain evidence="1">CGMCC 4.7430</strain>
    </source>
</reference>
<evidence type="ECO:0000313" key="1">
    <source>
        <dbReference type="EMBL" id="GGP10813.1"/>
    </source>
</evidence>
<protein>
    <submittedName>
        <fullName evidence="1">Uncharacterized protein</fullName>
    </submittedName>
</protein>
<gene>
    <name evidence="1" type="ORF">GCM10012278_51960</name>
</gene>
<dbReference type="AlphaFoldDB" id="A0A918A7T0"/>
<name>A0A918A7T0_9ACTN</name>
<dbReference type="RefSeq" id="WP_189141319.1">
    <property type="nucleotide sequence ID" value="NZ_BMNK01000009.1"/>
</dbReference>
<dbReference type="EMBL" id="BMNK01000009">
    <property type="protein sequence ID" value="GGP10813.1"/>
    <property type="molecule type" value="Genomic_DNA"/>
</dbReference>
<comment type="caution">
    <text evidence="1">The sequence shown here is derived from an EMBL/GenBank/DDBJ whole genome shotgun (WGS) entry which is preliminary data.</text>
</comment>
<dbReference type="Proteomes" id="UP000660745">
    <property type="component" value="Unassembled WGS sequence"/>
</dbReference>
<evidence type="ECO:0000313" key="2">
    <source>
        <dbReference type="Proteomes" id="UP000660745"/>
    </source>
</evidence>
<reference evidence="1" key="2">
    <citation type="submission" date="2020-09" db="EMBL/GenBank/DDBJ databases">
        <authorList>
            <person name="Sun Q."/>
            <person name="Zhou Y."/>
        </authorList>
    </citation>
    <scope>NUCLEOTIDE SEQUENCE</scope>
    <source>
        <strain evidence="1">CGMCC 4.7430</strain>
    </source>
</reference>
<proteinExistence type="predicted"/>